<dbReference type="RefSeq" id="WP_248665588.1">
    <property type="nucleotide sequence ID" value="NZ_JALPRX010000010.1"/>
</dbReference>
<dbReference type="GO" id="GO:0050661">
    <property type="term" value="F:NADP binding"/>
    <property type="evidence" value="ECO:0007669"/>
    <property type="project" value="TreeGrafter"/>
</dbReference>
<dbReference type="GO" id="GO:0005886">
    <property type="term" value="C:plasma membrane"/>
    <property type="evidence" value="ECO:0007669"/>
    <property type="project" value="TreeGrafter"/>
</dbReference>
<organism evidence="10 11">
    <name type="scientific">Roseomonas acroporae</name>
    <dbReference type="NCBI Taxonomy" id="2937791"/>
    <lineage>
        <taxon>Bacteria</taxon>
        <taxon>Pseudomonadati</taxon>
        <taxon>Pseudomonadota</taxon>
        <taxon>Alphaproteobacteria</taxon>
        <taxon>Acetobacterales</taxon>
        <taxon>Roseomonadaceae</taxon>
        <taxon>Roseomonas</taxon>
    </lineage>
</organism>
<evidence type="ECO:0000313" key="11">
    <source>
        <dbReference type="Proteomes" id="UP001139516"/>
    </source>
</evidence>
<dbReference type="GO" id="GO:0006740">
    <property type="term" value="P:NADPH regeneration"/>
    <property type="evidence" value="ECO:0007669"/>
    <property type="project" value="TreeGrafter"/>
</dbReference>
<dbReference type="EMBL" id="JALPRX010000010">
    <property type="protein sequence ID" value="MCK8783462.1"/>
    <property type="molecule type" value="Genomic_DNA"/>
</dbReference>
<dbReference type="CDD" id="cd05304">
    <property type="entry name" value="Rubrum_tdh"/>
    <property type="match status" value="1"/>
</dbReference>
<dbReference type="Proteomes" id="UP001139516">
    <property type="component" value="Unassembled WGS sequence"/>
</dbReference>
<dbReference type="PANTHER" id="PTHR10160:SF19">
    <property type="entry name" value="PROTON-TRANSLOCATING NAD(P)(+) TRANSHYDROGENASE"/>
    <property type="match status" value="1"/>
</dbReference>
<evidence type="ECO:0000256" key="2">
    <source>
        <dbReference type="ARBA" id="ARBA00012943"/>
    </source>
</evidence>
<dbReference type="Pfam" id="PF01262">
    <property type="entry name" value="AlaDh_PNT_C"/>
    <property type="match status" value="1"/>
</dbReference>
<evidence type="ECO:0000313" key="10">
    <source>
        <dbReference type="EMBL" id="MCK8783462.1"/>
    </source>
</evidence>
<evidence type="ECO:0000256" key="3">
    <source>
        <dbReference type="ARBA" id="ARBA00022741"/>
    </source>
</evidence>
<dbReference type="PANTHER" id="PTHR10160">
    <property type="entry name" value="NAD(P) TRANSHYDROGENASE"/>
    <property type="match status" value="1"/>
</dbReference>
<dbReference type="SMART" id="SM01002">
    <property type="entry name" value="AlaDh_PNT_C"/>
    <property type="match status" value="1"/>
</dbReference>
<protein>
    <recommendedName>
        <fullName evidence="2">proton-translocating NAD(P)(+) transhydrogenase</fullName>
        <ecNumber evidence="2">7.1.1.1</ecNumber>
    </recommendedName>
</protein>
<accession>A0A9X2BSS9</accession>
<comment type="caution">
    <text evidence="10">The sequence shown here is derived from an EMBL/GenBank/DDBJ whole genome shotgun (WGS) entry which is preliminary data.</text>
</comment>
<proteinExistence type="predicted"/>
<dbReference type="InterPro" id="IPR036291">
    <property type="entry name" value="NAD(P)-bd_dom_sf"/>
</dbReference>
<dbReference type="Gene3D" id="3.40.50.720">
    <property type="entry name" value="NAD(P)-binding Rossmann-like Domain"/>
    <property type="match status" value="2"/>
</dbReference>
<dbReference type="Pfam" id="PF05222">
    <property type="entry name" value="AlaDh_PNT_N"/>
    <property type="match status" value="1"/>
</dbReference>
<keyword evidence="5" id="KW-1278">Translocase</keyword>
<dbReference type="SMART" id="SM01003">
    <property type="entry name" value="AlaDh_PNT_N"/>
    <property type="match status" value="1"/>
</dbReference>
<dbReference type="AlphaFoldDB" id="A0A9X2BSS9"/>
<dbReference type="GO" id="GO:0008750">
    <property type="term" value="F:proton-translocating NAD(P)+ transhydrogenase activity"/>
    <property type="evidence" value="ECO:0007669"/>
    <property type="project" value="UniProtKB-EC"/>
</dbReference>
<feature type="domain" description="Alanine dehydrogenase/pyridine nucleotide transhydrogenase N-terminal" evidence="9">
    <location>
        <begin position="4"/>
        <end position="150"/>
    </location>
</feature>
<feature type="domain" description="Alanine dehydrogenase/pyridine nucleotide transhydrogenase NAD(H)-binding" evidence="8">
    <location>
        <begin position="159"/>
        <end position="326"/>
    </location>
</feature>
<keyword evidence="6" id="KW-0520">NAD</keyword>
<evidence type="ECO:0000256" key="1">
    <source>
        <dbReference type="ARBA" id="ARBA00003943"/>
    </source>
</evidence>
<evidence type="ECO:0000256" key="4">
    <source>
        <dbReference type="ARBA" id="ARBA00022857"/>
    </source>
</evidence>
<reference evidence="10" key="1">
    <citation type="submission" date="2022-04" db="EMBL/GenBank/DDBJ databases">
        <title>Roseomonas acroporae sp. nov., isolated from coral Acropora digitifera.</title>
        <authorList>
            <person name="Sun H."/>
        </authorList>
    </citation>
    <scope>NUCLEOTIDE SEQUENCE</scope>
    <source>
        <strain evidence="10">NAR14</strain>
    </source>
</reference>
<evidence type="ECO:0000256" key="7">
    <source>
        <dbReference type="ARBA" id="ARBA00048202"/>
    </source>
</evidence>
<sequence length="393" mass="39886">MRLAVLKERRAGETRVAATPETVKKFLALGVTAVAVETGAGMASGIPDAAYREAGAEIAPDAAAALAGANIVLKVRAPLAAGEGELDELSLIPKGALLIGTLEPFAASDAPGGRAAAYAAAGIDAASMELLPRITRAQSMDVLSSQANLAGYRAVLEGATAYDKGFPMLMTAAGTIPAANVFVMGAGVAGLQAIATARRLGGRVSATDVRAAAKEEIRSLGASFVGVDDAEMASAQTAGGYAKEMSEDYKRRQAEVIAAAIAKADVVVCTALVQGRKAPTLVNDAMVASMKPGSVIVDIAADAGGNCTATVPGEAITTANGVKVLGWRNWPGRIPAAASSLYARNLLTFLTTFWDKEARAPKLPPEDEIVRGVTLTRGGAVVHPQLAPAAAAA</sequence>
<keyword evidence="3" id="KW-0547">Nucleotide-binding</keyword>
<keyword evidence="10" id="KW-0560">Oxidoreductase</keyword>
<dbReference type="SUPFAM" id="SSF51735">
    <property type="entry name" value="NAD(P)-binding Rossmann-fold domains"/>
    <property type="match status" value="1"/>
</dbReference>
<evidence type="ECO:0000256" key="5">
    <source>
        <dbReference type="ARBA" id="ARBA00022967"/>
    </source>
</evidence>
<keyword evidence="11" id="KW-1185">Reference proteome</keyword>
<gene>
    <name evidence="10" type="ORF">M0638_03580</name>
</gene>
<dbReference type="GO" id="GO:0016491">
    <property type="term" value="F:oxidoreductase activity"/>
    <property type="evidence" value="ECO:0007669"/>
    <property type="project" value="UniProtKB-KW"/>
</dbReference>
<evidence type="ECO:0000259" key="9">
    <source>
        <dbReference type="SMART" id="SM01003"/>
    </source>
</evidence>
<name>A0A9X2BSS9_9PROT</name>
<evidence type="ECO:0000259" key="8">
    <source>
        <dbReference type="SMART" id="SM01002"/>
    </source>
</evidence>
<dbReference type="SUPFAM" id="SSF52283">
    <property type="entry name" value="Formate/glycerate dehydrogenase catalytic domain-like"/>
    <property type="match status" value="1"/>
</dbReference>
<dbReference type="InterPro" id="IPR007886">
    <property type="entry name" value="AlaDH/PNT_N"/>
</dbReference>
<dbReference type="InterPro" id="IPR007698">
    <property type="entry name" value="AlaDH/PNT_NAD(H)-bd"/>
</dbReference>
<comment type="catalytic activity">
    <reaction evidence="7">
        <text>NAD(+) + NADPH + H(+)(in) = NADH + NADP(+) + H(+)(out)</text>
        <dbReference type="Rhea" id="RHEA:47992"/>
        <dbReference type="ChEBI" id="CHEBI:15378"/>
        <dbReference type="ChEBI" id="CHEBI:57540"/>
        <dbReference type="ChEBI" id="CHEBI:57783"/>
        <dbReference type="ChEBI" id="CHEBI:57945"/>
        <dbReference type="ChEBI" id="CHEBI:58349"/>
        <dbReference type="EC" id="7.1.1.1"/>
    </reaction>
</comment>
<comment type="function">
    <text evidence="1">The transhydrogenation between NADH and NADP is coupled to respiration and ATP hydrolysis and functions as a proton pump across the membrane.</text>
</comment>
<keyword evidence="4" id="KW-0521">NADP</keyword>
<dbReference type="NCBIfam" id="NF006942">
    <property type="entry name" value="PRK09424.1"/>
    <property type="match status" value="1"/>
</dbReference>
<evidence type="ECO:0000256" key="6">
    <source>
        <dbReference type="ARBA" id="ARBA00023027"/>
    </source>
</evidence>
<dbReference type="EC" id="7.1.1.1" evidence="2"/>